<feature type="domain" description="HTH cro/C1-type" evidence="2">
    <location>
        <begin position="108"/>
        <end position="160"/>
    </location>
</feature>
<dbReference type="GO" id="GO:0009007">
    <property type="term" value="F:site-specific DNA-methyltransferase (adenine-specific) activity"/>
    <property type="evidence" value="ECO:0007669"/>
    <property type="project" value="InterPro"/>
</dbReference>
<dbReference type="SMART" id="SM00530">
    <property type="entry name" value="HTH_XRE"/>
    <property type="match status" value="2"/>
</dbReference>
<protein>
    <recommendedName>
        <fullName evidence="2">HTH cro/C1-type domain-containing protein</fullName>
    </recommendedName>
</protein>
<dbReference type="GO" id="GO:0009307">
    <property type="term" value="P:DNA restriction-modification system"/>
    <property type="evidence" value="ECO:0007669"/>
    <property type="project" value="InterPro"/>
</dbReference>
<dbReference type="RefSeq" id="WP_115367311.1">
    <property type="nucleotide sequence ID" value="NZ_QBKA01000002.1"/>
</dbReference>
<evidence type="ECO:0000256" key="1">
    <source>
        <dbReference type="SAM" id="MobiDB-lite"/>
    </source>
</evidence>
<feature type="region of interest" description="Disordered" evidence="1">
    <location>
        <begin position="1"/>
        <end position="34"/>
    </location>
</feature>
<dbReference type="InterPro" id="IPR001387">
    <property type="entry name" value="Cro/C1-type_HTH"/>
</dbReference>
<sequence>MKATKTSSPANRTARKPDFNPGAQQSQFYTEPGVKKDFFKTIGGRTDFDNLPHVEPSTGSVSANHCHRSSPCAHLEDDNGVAMQNSPPSEAARTDSKLSDTHPLCRSLREAREAAELSEASLGIRVGLTCQTIKRLERGLGSIGNLITVMGELKVQIADIGPGKTLPEKLQKRRIKLFLTPHKLSTEAGISPEAIRNVESGNGTLGSLFTLLSVLAPKAKLTTPKRPAVDPVDKADPDSRFTPPEFMDAIYDAFGQIDLDPCANDLSTVKACRRILLSEGGDGLAACWNGRFVFVNPPFSAIVAWLEYAHAQWRAGHAETIACLVPIRTDHRFFHDTLRHQADIFIVRGRVGFETPSGKKQSNFQPLVLVVFGATERQKARYQKAADGFWIDRVADTSK</sequence>
<dbReference type="InterPro" id="IPR008593">
    <property type="entry name" value="Dam_MeTrfase"/>
</dbReference>
<feature type="region of interest" description="Disordered" evidence="1">
    <location>
        <begin position="75"/>
        <end position="101"/>
    </location>
</feature>
<reference evidence="3 4" key="1">
    <citation type="submission" date="2018-04" db="EMBL/GenBank/DDBJ databases">
        <title>Altererythrobacter sp. HME9302 genome sequencing and assembly.</title>
        <authorList>
            <person name="Kang H."/>
            <person name="Kim H."/>
            <person name="Joh K."/>
        </authorList>
    </citation>
    <scope>NUCLEOTIDE SEQUENCE [LARGE SCALE GENOMIC DNA]</scope>
    <source>
        <strain evidence="3 4">HME9302</strain>
    </source>
</reference>
<dbReference type="Gene3D" id="1.10.260.40">
    <property type="entry name" value="lambda repressor-like DNA-binding domains"/>
    <property type="match status" value="2"/>
</dbReference>
<evidence type="ECO:0000313" key="3">
    <source>
        <dbReference type="EMBL" id="RDC61360.1"/>
    </source>
</evidence>
<evidence type="ECO:0000259" key="2">
    <source>
        <dbReference type="PROSITE" id="PS50943"/>
    </source>
</evidence>
<dbReference type="AlphaFoldDB" id="A0A369QAJ7"/>
<keyword evidence="4" id="KW-1185">Reference proteome</keyword>
<dbReference type="EMBL" id="QBKA01000002">
    <property type="protein sequence ID" value="RDC61360.1"/>
    <property type="molecule type" value="Genomic_DNA"/>
</dbReference>
<gene>
    <name evidence="3" type="ORF">HME9302_02582</name>
</gene>
<proteinExistence type="predicted"/>
<accession>A0A369QAJ7</accession>
<feature type="compositionally biased region" description="Polar residues" evidence="1">
    <location>
        <begin position="1"/>
        <end position="11"/>
    </location>
</feature>
<name>A0A369QAJ7_9SPHN</name>
<dbReference type="SUPFAM" id="SSF47413">
    <property type="entry name" value="lambda repressor-like DNA-binding domains"/>
    <property type="match status" value="1"/>
</dbReference>
<dbReference type="GO" id="GO:0003677">
    <property type="term" value="F:DNA binding"/>
    <property type="evidence" value="ECO:0007669"/>
    <property type="project" value="InterPro"/>
</dbReference>
<comment type="caution">
    <text evidence="3">The sequence shown here is derived from an EMBL/GenBank/DDBJ whole genome shotgun (WGS) entry which is preliminary data.</text>
</comment>
<dbReference type="InterPro" id="IPR010982">
    <property type="entry name" value="Lambda_DNA-bd_dom_sf"/>
</dbReference>
<evidence type="ECO:0000313" key="4">
    <source>
        <dbReference type="Proteomes" id="UP000253727"/>
    </source>
</evidence>
<dbReference type="Pfam" id="PF05869">
    <property type="entry name" value="Dam"/>
    <property type="match status" value="1"/>
</dbReference>
<organism evidence="3 4">
    <name type="scientific">Alteripontixanthobacter maritimus</name>
    <dbReference type="NCBI Taxonomy" id="2161824"/>
    <lineage>
        <taxon>Bacteria</taxon>
        <taxon>Pseudomonadati</taxon>
        <taxon>Pseudomonadota</taxon>
        <taxon>Alphaproteobacteria</taxon>
        <taxon>Sphingomonadales</taxon>
        <taxon>Erythrobacteraceae</taxon>
        <taxon>Alteripontixanthobacter</taxon>
    </lineage>
</organism>
<dbReference type="OrthoDB" id="189843at2"/>
<dbReference type="Proteomes" id="UP000253727">
    <property type="component" value="Unassembled WGS sequence"/>
</dbReference>
<dbReference type="CDD" id="cd00093">
    <property type="entry name" value="HTH_XRE"/>
    <property type="match status" value="2"/>
</dbReference>
<dbReference type="PROSITE" id="PS50943">
    <property type="entry name" value="HTH_CROC1"/>
    <property type="match status" value="1"/>
</dbReference>